<evidence type="ECO:0000256" key="1">
    <source>
        <dbReference type="SAM" id="SignalP"/>
    </source>
</evidence>
<protein>
    <recommendedName>
        <fullName evidence="4">DUF1329 domain-containing protein</fullName>
    </recommendedName>
</protein>
<sequence>MQIRNSLNHKLAASLISACMLTANGALAALTAPEIERLGKDLTPTGAERAASKDGAIPAWDGGLAKPPANVDPATVYADPYAAEKPLYSISAANLAQYQDKLAPGQVELLKRFPSYKIHVYPSHRTAAMPQQQYDYIKAEAGKAALLEGGNGLANVNKSSVPFPIPKSGLEVIMNHLTRYRGGSLNRISSTFPVQVNGAFTPVERSELISWASSMDKPEPNRLFYYRAQLTAPSSVAGEALLAHESLDQLKEPRLVWTYNPGARRVLRAPEVAYDSPQIGADGLATIDDYDAYNGAPDRYDWKLLGKKEMIISYNNYRMLGKDVRASDLVKPGHINQDLVRYEPHRVWVVEATLKSGKRHIYSKRVFYIDEDSWQVAHADEYDGRGELWRIKEVAAVQFYDAPAPWFACELMYDLQARRYLVQALVNARRPIKFNVKTDVNQFSVDTLRRVSN</sequence>
<feature type="chain" id="PRO_5011459815" description="DUF1329 domain-containing protein" evidence="1">
    <location>
        <begin position="29"/>
        <end position="453"/>
    </location>
</feature>
<evidence type="ECO:0008006" key="4">
    <source>
        <dbReference type="Google" id="ProtNLM"/>
    </source>
</evidence>
<organism evidence="2 3">
    <name type="scientific">Pseudoduganella namucuonensis</name>
    <dbReference type="NCBI Taxonomy" id="1035707"/>
    <lineage>
        <taxon>Bacteria</taxon>
        <taxon>Pseudomonadati</taxon>
        <taxon>Pseudomonadota</taxon>
        <taxon>Betaproteobacteria</taxon>
        <taxon>Burkholderiales</taxon>
        <taxon>Oxalobacteraceae</taxon>
        <taxon>Telluria group</taxon>
        <taxon>Pseudoduganella</taxon>
    </lineage>
</organism>
<dbReference type="AlphaFoldDB" id="A0A1I7LRY8"/>
<dbReference type="EMBL" id="FPBO01000036">
    <property type="protein sequence ID" value="SFV12433.1"/>
    <property type="molecule type" value="Genomic_DNA"/>
</dbReference>
<keyword evidence="1" id="KW-0732">Signal</keyword>
<dbReference type="Gene3D" id="2.50.20.10">
    <property type="entry name" value="Lipoprotein localisation LolA/LolB/LppX"/>
    <property type="match status" value="1"/>
</dbReference>
<dbReference type="CDD" id="cd16329">
    <property type="entry name" value="LolA_like"/>
    <property type="match status" value="1"/>
</dbReference>
<feature type="signal peptide" evidence="1">
    <location>
        <begin position="1"/>
        <end position="28"/>
    </location>
</feature>
<dbReference type="RefSeq" id="WP_093559162.1">
    <property type="nucleotide sequence ID" value="NZ_FPBO01000036.1"/>
</dbReference>
<proteinExistence type="predicted"/>
<gene>
    <name evidence="2" type="ORF">SAMN05216552_103627</name>
</gene>
<evidence type="ECO:0000313" key="2">
    <source>
        <dbReference type="EMBL" id="SFV12433.1"/>
    </source>
</evidence>
<dbReference type="InterPro" id="IPR010752">
    <property type="entry name" value="DUF1329"/>
</dbReference>
<dbReference type="STRING" id="1035707.SAMN05216552_103627"/>
<dbReference type="Pfam" id="PF07044">
    <property type="entry name" value="DUF1329"/>
    <property type="match status" value="1"/>
</dbReference>
<evidence type="ECO:0000313" key="3">
    <source>
        <dbReference type="Proteomes" id="UP000199391"/>
    </source>
</evidence>
<accession>A0A1I7LRY8</accession>
<keyword evidence="3" id="KW-1185">Reference proteome</keyword>
<name>A0A1I7LRY8_9BURK</name>
<dbReference type="Proteomes" id="UP000199391">
    <property type="component" value="Unassembled WGS sequence"/>
</dbReference>
<reference evidence="3" key="1">
    <citation type="submission" date="2016-10" db="EMBL/GenBank/DDBJ databases">
        <authorList>
            <person name="Varghese N."/>
            <person name="Submissions S."/>
        </authorList>
    </citation>
    <scope>NUCLEOTIDE SEQUENCE [LARGE SCALE GENOMIC DNA]</scope>
    <source>
        <strain evidence="3">CGMCC 1.11014</strain>
    </source>
</reference>
<dbReference type="OrthoDB" id="6751304at2"/>